<feature type="domain" description="HTH araC/xylS-type" evidence="4">
    <location>
        <begin position="153"/>
        <end position="251"/>
    </location>
</feature>
<organism evidence="5 6">
    <name type="scientific">Pseudochryseolinea flava</name>
    <dbReference type="NCBI Taxonomy" id="2059302"/>
    <lineage>
        <taxon>Bacteria</taxon>
        <taxon>Pseudomonadati</taxon>
        <taxon>Bacteroidota</taxon>
        <taxon>Cytophagia</taxon>
        <taxon>Cytophagales</taxon>
        <taxon>Fulvivirgaceae</taxon>
        <taxon>Pseudochryseolinea</taxon>
    </lineage>
</organism>
<evidence type="ECO:0000256" key="2">
    <source>
        <dbReference type="ARBA" id="ARBA00023125"/>
    </source>
</evidence>
<dbReference type="Pfam" id="PF12833">
    <property type="entry name" value="HTH_18"/>
    <property type="match status" value="1"/>
</dbReference>
<dbReference type="InterPro" id="IPR018062">
    <property type="entry name" value="HTH_AraC-typ_CS"/>
</dbReference>
<dbReference type="RefSeq" id="WP_112746275.1">
    <property type="nucleotide sequence ID" value="NZ_QMFY01000003.1"/>
</dbReference>
<keyword evidence="1" id="KW-0805">Transcription regulation</keyword>
<evidence type="ECO:0000313" key="6">
    <source>
        <dbReference type="Proteomes" id="UP000251889"/>
    </source>
</evidence>
<keyword evidence="3" id="KW-0804">Transcription</keyword>
<dbReference type="PANTHER" id="PTHR43280:SF2">
    <property type="entry name" value="HTH-TYPE TRANSCRIPTIONAL REGULATOR EXSA"/>
    <property type="match status" value="1"/>
</dbReference>
<protein>
    <submittedName>
        <fullName evidence="5">AraC family transcriptional regulator</fullName>
    </submittedName>
</protein>
<comment type="caution">
    <text evidence="5">The sequence shown here is derived from an EMBL/GenBank/DDBJ whole genome shotgun (WGS) entry which is preliminary data.</text>
</comment>
<name>A0A364Y446_9BACT</name>
<dbReference type="InterPro" id="IPR018060">
    <property type="entry name" value="HTH_AraC"/>
</dbReference>
<proteinExistence type="predicted"/>
<dbReference type="InterPro" id="IPR020449">
    <property type="entry name" value="Tscrpt_reg_AraC-type_HTH"/>
</dbReference>
<evidence type="ECO:0000313" key="5">
    <source>
        <dbReference type="EMBL" id="RAW01536.1"/>
    </source>
</evidence>
<reference evidence="5 6" key="1">
    <citation type="submission" date="2018-06" db="EMBL/GenBank/DDBJ databases">
        <title>Chryseolinea flavus sp. nov., a member of the phylum Bacteroidetes isolated from soil.</title>
        <authorList>
            <person name="Li Y."/>
            <person name="Wang J."/>
        </authorList>
    </citation>
    <scope>NUCLEOTIDE SEQUENCE [LARGE SCALE GENOMIC DNA]</scope>
    <source>
        <strain evidence="5 6">SDU1-6</strain>
    </source>
</reference>
<sequence length="256" mass="28908">MNIVFPSEACYLFVRDGRIVVNGNNLSSPLTSNEAVVLNCGYYIADFVNASPHDVTEVLAIHLHPDILREIFRNELPDFVHTDVDPILPSKVITNSVLERFIESLTFYFDNPDIVTNDILVLKVRELILLLVQSTHAESIHKLITSLFSRKNVTIGEVIKTHLYGNFSISELAKFSGLSLTSFKNEFVSLYGESPGRYIRKKKIERAKELLLTDHLSVNEVADQVGYKDVSHFSKSFQSITGITPTSFRSNFKVKL</sequence>
<dbReference type="GO" id="GO:0003700">
    <property type="term" value="F:DNA-binding transcription factor activity"/>
    <property type="evidence" value="ECO:0007669"/>
    <property type="project" value="InterPro"/>
</dbReference>
<dbReference type="GO" id="GO:0043565">
    <property type="term" value="F:sequence-specific DNA binding"/>
    <property type="evidence" value="ECO:0007669"/>
    <property type="project" value="InterPro"/>
</dbReference>
<evidence type="ECO:0000256" key="3">
    <source>
        <dbReference type="ARBA" id="ARBA00023163"/>
    </source>
</evidence>
<dbReference type="Proteomes" id="UP000251889">
    <property type="component" value="Unassembled WGS sequence"/>
</dbReference>
<dbReference type="AlphaFoldDB" id="A0A364Y446"/>
<dbReference type="SMART" id="SM00342">
    <property type="entry name" value="HTH_ARAC"/>
    <property type="match status" value="1"/>
</dbReference>
<dbReference type="PANTHER" id="PTHR43280">
    <property type="entry name" value="ARAC-FAMILY TRANSCRIPTIONAL REGULATOR"/>
    <property type="match status" value="1"/>
</dbReference>
<dbReference type="Gene3D" id="1.10.10.60">
    <property type="entry name" value="Homeodomain-like"/>
    <property type="match status" value="2"/>
</dbReference>
<dbReference type="OrthoDB" id="4480133at2"/>
<evidence type="ECO:0000259" key="4">
    <source>
        <dbReference type="PROSITE" id="PS01124"/>
    </source>
</evidence>
<dbReference type="InterPro" id="IPR054015">
    <property type="entry name" value="ExsA-like_N"/>
</dbReference>
<dbReference type="InterPro" id="IPR009057">
    <property type="entry name" value="Homeodomain-like_sf"/>
</dbReference>
<dbReference type="PROSITE" id="PS01124">
    <property type="entry name" value="HTH_ARAC_FAMILY_2"/>
    <property type="match status" value="1"/>
</dbReference>
<dbReference type="PRINTS" id="PR00032">
    <property type="entry name" value="HTHARAC"/>
</dbReference>
<evidence type="ECO:0000256" key="1">
    <source>
        <dbReference type="ARBA" id="ARBA00023015"/>
    </source>
</evidence>
<dbReference type="Pfam" id="PF22200">
    <property type="entry name" value="ExsA_N"/>
    <property type="match status" value="1"/>
</dbReference>
<dbReference type="SUPFAM" id="SSF46689">
    <property type="entry name" value="Homeodomain-like"/>
    <property type="match status" value="2"/>
</dbReference>
<dbReference type="EMBL" id="QMFY01000003">
    <property type="protein sequence ID" value="RAW01536.1"/>
    <property type="molecule type" value="Genomic_DNA"/>
</dbReference>
<accession>A0A364Y446</accession>
<keyword evidence="2" id="KW-0238">DNA-binding</keyword>
<gene>
    <name evidence="5" type="ORF">DQQ10_07705</name>
</gene>
<keyword evidence="6" id="KW-1185">Reference proteome</keyword>
<dbReference type="PROSITE" id="PS00041">
    <property type="entry name" value="HTH_ARAC_FAMILY_1"/>
    <property type="match status" value="1"/>
</dbReference>